<comment type="function">
    <text evidence="8">Aux/IAA proteins are short-lived transcriptional factors that function as repressors of early auxin response genes at low auxin concentrations.</text>
</comment>
<name>A0AAD8GTX8_9APIA</name>
<dbReference type="PROSITE" id="PS51745">
    <property type="entry name" value="PB1"/>
    <property type="match status" value="1"/>
</dbReference>
<keyword evidence="6 8" id="KW-0539">Nucleus</keyword>
<evidence type="ECO:0000256" key="7">
    <source>
        <dbReference type="ARBA" id="ARBA00023294"/>
    </source>
</evidence>
<evidence type="ECO:0000256" key="8">
    <source>
        <dbReference type="RuleBase" id="RU004549"/>
    </source>
</evidence>
<evidence type="ECO:0000256" key="3">
    <source>
        <dbReference type="ARBA" id="ARBA00022491"/>
    </source>
</evidence>
<reference evidence="11" key="2">
    <citation type="submission" date="2023-05" db="EMBL/GenBank/DDBJ databases">
        <authorList>
            <person name="Schelkunov M.I."/>
        </authorList>
    </citation>
    <scope>NUCLEOTIDE SEQUENCE</scope>
    <source>
        <strain evidence="11">Hsosn_3</strain>
        <tissue evidence="11">Leaf</tissue>
    </source>
</reference>
<evidence type="ECO:0000259" key="10">
    <source>
        <dbReference type="PROSITE" id="PS51745"/>
    </source>
</evidence>
<dbReference type="PANTHER" id="PTHR31734">
    <property type="entry name" value="AUXIN-RESPONSIVE PROTEIN IAA17"/>
    <property type="match status" value="1"/>
</dbReference>
<dbReference type="Proteomes" id="UP001237642">
    <property type="component" value="Unassembled WGS sequence"/>
</dbReference>
<feature type="region of interest" description="Disordered" evidence="9">
    <location>
        <begin position="81"/>
        <end position="103"/>
    </location>
</feature>
<comment type="similarity">
    <text evidence="2 8">Belongs to the Aux/IAA family.</text>
</comment>
<evidence type="ECO:0000256" key="4">
    <source>
        <dbReference type="ARBA" id="ARBA00023015"/>
    </source>
</evidence>
<keyword evidence="12" id="KW-1185">Reference proteome</keyword>
<dbReference type="GO" id="GO:0006355">
    <property type="term" value="P:regulation of DNA-templated transcription"/>
    <property type="evidence" value="ECO:0007669"/>
    <property type="project" value="InterPro"/>
</dbReference>
<evidence type="ECO:0000256" key="1">
    <source>
        <dbReference type="ARBA" id="ARBA00004123"/>
    </source>
</evidence>
<sequence>MRKYRATRESSSSASSTDSSSNYQALDSSALLGRSMRTSSNLHTDLSLGLAISTTTSNFSPRQRESDNWTLMQRGVVIKAGGEGDNYNQGSPASSSSSKQVMQMNDNSGDNSLFVKVTMEGSRIGRKIDALALHGYPHLISTLEHMFNIPNILWAEGEQDTHHNRYSCSHVLTYQDEDGDWMMVGDVPWEMFLTTVKRLKITSRSQS</sequence>
<dbReference type="GO" id="GO:0009734">
    <property type="term" value="P:auxin-activated signaling pathway"/>
    <property type="evidence" value="ECO:0007669"/>
    <property type="project" value="UniProtKB-UniRule"/>
</dbReference>
<evidence type="ECO:0000256" key="5">
    <source>
        <dbReference type="ARBA" id="ARBA00023163"/>
    </source>
</evidence>
<evidence type="ECO:0000256" key="6">
    <source>
        <dbReference type="ARBA" id="ARBA00023242"/>
    </source>
</evidence>
<evidence type="ECO:0000256" key="2">
    <source>
        <dbReference type="ARBA" id="ARBA00006728"/>
    </source>
</evidence>
<comment type="subunit">
    <text evidence="8">Homodimers and heterodimers.</text>
</comment>
<keyword evidence="3 8" id="KW-0678">Repressor</keyword>
<dbReference type="GO" id="GO:0005634">
    <property type="term" value="C:nucleus"/>
    <property type="evidence" value="ECO:0007669"/>
    <property type="project" value="UniProtKB-SubCell"/>
</dbReference>
<accession>A0AAD8GTX8</accession>
<dbReference type="InterPro" id="IPR033389">
    <property type="entry name" value="AUX/IAA_dom"/>
</dbReference>
<dbReference type="Pfam" id="PF02309">
    <property type="entry name" value="AUX_IAA"/>
    <property type="match status" value="1"/>
</dbReference>
<feature type="compositionally biased region" description="Low complexity" evidence="9">
    <location>
        <begin position="10"/>
        <end position="21"/>
    </location>
</feature>
<dbReference type="Gene3D" id="3.10.20.90">
    <property type="entry name" value="Phosphatidylinositol 3-kinase Catalytic Subunit, Chain A, domain 1"/>
    <property type="match status" value="1"/>
</dbReference>
<dbReference type="SUPFAM" id="SSF54277">
    <property type="entry name" value="CAD &amp; PB1 domains"/>
    <property type="match status" value="1"/>
</dbReference>
<evidence type="ECO:0000313" key="12">
    <source>
        <dbReference type="Proteomes" id="UP001237642"/>
    </source>
</evidence>
<evidence type="ECO:0000313" key="11">
    <source>
        <dbReference type="EMBL" id="KAK1354428.1"/>
    </source>
</evidence>
<comment type="subcellular location">
    <subcellularLocation>
        <location evidence="1 8">Nucleus</location>
    </subcellularLocation>
</comment>
<dbReference type="AlphaFoldDB" id="A0AAD8GTX8"/>
<protein>
    <recommendedName>
        <fullName evidence="8">Auxin-responsive protein</fullName>
    </recommendedName>
</protein>
<gene>
    <name evidence="11" type="ORF">POM88_047684</name>
</gene>
<proteinExistence type="inferred from homology"/>
<feature type="compositionally biased region" description="Polar residues" evidence="9">
    <location>
        <begin position="86"/>
        <end position="103"/>
    </location>
</feature>
<feature type="region of interest" description="Disordered" evidence="9">
    <location>
        <begin position="1"/>
        <end position="23"/>
    </location>
</feature>
<feature type="domain" description="PB1" evidence="10">
    <location>
        <begin position="112"/>
        <end position="206"/>
    </location>
</feature>
<dbReference type="EMBL" id="JAUIZM010000011">
    <property type="protein sequence ID" value="KAK1354428.1"/>
    <property type="molecule type" value="Genomic_DNA"/>
</dbReference>
<dbReference type="PANTHER" id="PTHR31734:SF94">
    <property type="entry name" value="AUXIN-RESPONSIVE PROTEIN IAA30"/>
    <property type="match status" value="1"/>
</dbReference>
<comment type="caution">
    <text evidence="11">The sequence shown here is derived from an EMBL/GenBank/DDBJ whole genome shotgun (WGS) entry which is preliminary data.</text>
</comment>
<reference evidence="11" key="1">
    <citation type="submission" date="2023-02" db="EMBL/GenBank/DDBJ databases">
        <title>Genome of toxic invasive species Heracleum sosnowskyi carries increased number of genes despite the absence of recent whole-genome duplications.</title>
        <authorList>
            <person name="Schelkunov M."/>
            <person name="Shtratnikova V."/>
            <person name="Makarenko M."/>
            <person name="Klepikova A."/>
            <person name="Omelchenko D."/>
            <person name="Novikova G."/>
            <person name="Obukhova E."/>
            <person name="Bogdanov V."/>
            <person name="Penin A."/>
            <person name="Logacheva M."/>
        </authorList>
    </citation>
    <scope>NUCLEOTIDE SEQUENCE</scope>
    <source>
        <strain evidence="11">Hsosn_3</strain>
        <tissue evidence="11">Leaf</tissue>
    </source>
</reference>
<organism evidence="11 12">
    <name type="scientific">Heracleum sosnowskyi</name>
    <dbReference type="NCBI Taxonomy" id="360622"/>
    <lineage>
        <taxon>Eukaryota</taxon>
        <taxon>Viridiplantae</taxon>
        <taxon>Streptophyta</taxon>
        <taxon>Embryophyta</taxon>
        <taxon>Tracheophyta</taxon>
        <taxon>Spermatophyta</taxon>
        <taxon>Magnoliopsida</taxon>
        <taxon>eudicotyledons</taxon>
        <taxon>Gunneridae</taxon>
        <taxon>Pentapetalae</taxon>
        <taxon>asterids</taxon>
        <taxon>campanulids</taxon>
        <taxon>Apiales</taxon>
        <taxon>Apiaceae</taxon>
        <taxon>Apioideae</taxon>
        <taxon>apioid superclade</taxon>
        <taxon>Tordylieae</taxon>
        <taxon>Tordyliinae</taxon>
        <taxon>Heracleum</taxon>
    </lineage>
</organism>
<evidence type="ECO:0000256" key="9">
    <source>
        <dbReference type="SAM" id="MobiDB-lite"/>
    </source>
</evidence>
<keyword evidence="4 8" id="KW-0805">Transcription regulation</keyword>
<dbReference type="InterPro" id="IPR003311">
    <property type="entry name" value="AUX_IAA"/>
</dbReference>
<keyword evidence="7 8" id="KW-0927">Auxin signaling pathway</keyword>
<keyword evidence="5 8" id="KW-0804">Transcription</keyword>
<dbReference type="InterPro" id="IPR053793">
    <property type="entry name" value="PB1-like"/>
</dbReference>